<evidence type="ECO:0000256" key="6">
    <source>
        <dbReference type="ARBA" id="ARBA00022771"/>
    </source>
</evidence>
<dbReference type="GO" id="GO:0043130">
    <property type="term" value="F:ubiquitin binding"/>
    <property type="evidence" value="ECO:0007669"/>
    <property type="project" value="UniProtKB-UniRule"/>
</dbReference>
<comment type="subcellular location">
    <subcellularLocation>
        <location evidence="10">Cytoplasm</location>
    </subcellularLocation>
    <subcellularLocation>
        <location evidence="10">Endosome</location>
    </subcellularLocation>
</comment>
<organism evidence="14 15">
    <name type="scientific">Linderina pennispora</name>
    <dbReference type="NCBI Taxonomy" id="61395"/>
    <lineage>
        <taxon>Eukaryota</taxon>
        <taxon>Fungi</taxon>
        <taxon>Fungi incertae sedis</taxon>
        <taxon>Zoopagomycota</taxon>
        <taxon>Kickxellomycotina</taxon>
        <taxon>Kickxellomycetes</taxon>
        <taxon>Kickxellales</taxon>
        <taxon>Kickxellaceae</taxon>
        <taxon>Linderina</taxon>
    </lineage>
</organism>
<keyword evidence="4 10" id="KW-0963">Cytoplasm</keyword>
<evidence type="ECO:0000256" key="5">
    <source>
        <dbReference type="ARBA" id="ARBA00022723"/>
    </source>
</evidence>
<dbReference type="PANTHER" id="PTHR13128">
    <property type="entry name" value="VACUOLAR PROTEIN-SORTING-ASSOCIATED PROTEIN 36"/>
    <property type="match status" value="1"/>
</dbReference>
<dbReference type="InterPro" id="IPR040608">
    <property type="entry name" value="Snf8/Vps36"/>
</dbReference>
<evidence type="ECO:0000256" key="9">
    <source>
        <dbReference type="PROSITE-ProRule" id="PRU00322"/>
    </source>
</evidence>
<dbReference type="RefSeq" id="XP_040744981.1">
    <property type="nucleotide sequence ID" value="XM_040889712.1"/>
</dbReference>
<dbReference type="GeneID" id="63806360"/>
<evidence type="ECO:0000256" key="2">
    <source>
        <dbReference type="ARBA" id="ARBA00017953"/>
    </source>
</evidence>
<dbReference type="Proteomes" id="UP000193922">
    <property type="component" value="Unassembled WGS sequence"/>
</dbReference>
<comment type="subunit">
    <text evidence="10">Component of the endosomal sorting complex required for transport II (ESCRT-II).</text>
</comment>
<dbReference type="Pfam" id="PF11605">
    <property type="entry name" value="Vps36_ESCRT-II"/>
    <property type="match status" value="1"/>
</dbReference>
<evidence type="ECO:0000256" key="1">
    <source>
        <dbReference type="ARBA" id="ARBA00009697"/>
    </source>
</evidence>
<dbReference type="Gene3D" id="1.10.10.10">
    <property type="entry name" value="Winged helix-like DNA-binding domain superfamily/Winged helix DNA-binding domain"/>
    <property type="match status" value="2"/>
</dbReference>
<dbReference type="InterPro" id="IPR037855">
    <property type="entry name" value="Vps36"/>
</dbReference>
<protein>
    <recommendedName>
        <fullName evidence="2 10">Vacuolar protein-sorting-associated protein 36</fullName>
    </recommendedName>
    <alternativeName>
        <fullName evidence="10">ESCRT-II complex subunit VPS36</fullName>
    </alternativeName>
</protein>
<evidence type="ECO:0000259" key="12">
    <source>
        <dbReference type="PROSITE" id="PS50199"/>
    </source>
</evidence>
<proteinExistence type="inferred from homology"/>
<dbReference type="Gene3D" id="2.30.29.30">
    <property type="entry name" value="Pleckstrin-homology domain (PH domain)/Phosphotyrosine-binding domain (PTB)"/>
    <property type="match status" value="1"/>
</dbReference>
<dbReference type="PROSITE" id="PS01358">
    <property type="entry name" value="ZF_RANBP2_1"/>
    <property type="match status" value="1"/>
</dbReference>
<keyword evidence="10" id="KW-0967">Endosome</keyword>
<evidence type="ECO:0000313" key="15">
    <source>
        <dbReference type="Proteomes" id="UP000193922"/>
    </source>
</evidence>
<name>A0A1Y1WE04_9FUNG</name>
<evidence type="ECO:0000256" key="8">
    <source>
        <dbReference type="ARBA" id="ARBA00022927"/>
    </source>
</evidence>
<dbReference type="Pfam" id="PF04157">
    <property type="entry name" value="EAP30"/>
    <property type="match status" value="1"/>
</dbReference>
<dbReference type="Gene3D" id="6.10.140.260">
    <property type="match status" value="1"/>
</dbReference>
<keyword evidence="3 10" id="KW-0813">Transport</keyword>
<feature type="domain" description="GLUE N-terminal" evidence="13">
    <location>
        <begin position="4"/>
        <end position="238"/>
    </location>
</feature>
<dbReference type="InterPro" id="IPR036390">
    <property type="entry name" value="WH_DNA-bd_sf"/>
</dbReference>
<keyword evidence="8 10" id="KW-0653">Protein transport</keyword>
<dbReference type="SUPFAM" id="SSF50729">
    <property type="entry name" value="PH domain-like"/>
    <property type="match status" value="1"/>
</dbReference>
<evidence type="ECO:0000259" key="13">
    <source>
        <dbReference type="PROSITE" id="PS51495"/>
    </source>
</evidence>
<gene>
    <name evidence="14" type="ORF">DL89DRAFT_282878</name>
</gene>
<accession>A0A1Y1WE04</accession>
<dbReference type="PROSITE" id="PS50199">
    <property type="entry name" value="ZF_RANBP2_2"/>
    <property type="match status" value="1"/>
</dbReference>
<comment type="function">
    <text evidence="10">Component of the ESCRT-II complex (endosomal sorting complex required for transport II), which is required for multivesicular body (MVB) formation and sorting of endosomal cargo proteins into MVBs.</text>
</comment>
<dbReference type="STRING" id="61395.A0A1Y1WE04"/>
<keyword evidence="7" id="KW-0862">Zinc</keyword>
<evidence type="ECO:0000256" key="10">
    <source>
        <dbReference type="RuleBase" id="RU367095"/>
    </source>
</evidence>
<dbReference type="SMART" id="SM00547">
    <property type="entry name" value="ZnF_RBZ"/>
    <property type="match status" value="2"/>
</dbReference>
<dbReference type="PROSITE" id="PS51495">
    <property type="entry name" value="GLUE"/>
    <property type="match status" value="1"/>
</dbReference>
<dbReference type="GO" id="GO:0000814">
    <property type="term" value="C:ESCRT II complex"/>
    <property type="evidence" value="ECO:0007669"/>
    <property type="project" value="UniProtKB-UniRule"/>
</dbReference>
<keyword evidence="15" id="KW-1185">Reference proteome</keyword>
<dbReference type="GO" id="GO:0032266">
    <property type="term" value="F:phosphatidylinositol-3-phosphate binding"/>
    <property type="evidence" value="ECO:0007669"/>
    <property type="project" value="UniProtKB-UniRule"/>
</dbReference>
<dbReference type="InterPro" id="IPR001876">
    <property type="entry name" value="Znf_RanBP2"/>
</dbReference>
<evidence type="ECO:0000256" key="4">
    <source>
        <dbReference type="ARBA" id="ARBA00022490"/>
    </source>
</evidence>
<evidence type="ECO:0000313" key="14">
    <source>
        <dbReference type="EMBL" id="ORX71466.1"/>
    </source>
</evidence>
<feature type="region of interest" description="Disordered" evidence="11">
    <location>
        <begin position="100"/>
        <end position="121"/>
    </location>
</feature>
<evidence type="ECO:0000256" key="11">
    <source>
        <dbReference type="SAM" id="MobiDB-lite"/>
    </source>
</evidence>
<dbReference type="OrthoDB" id="271448at2759"/>
<dbReference type="EMBL" id="MCFD01000004">
    <property type="protein sequence ID" value="ORX71466.1"/>
    <property type="molecule type" value="Genomic_DNA"/>
</dbReference>
<dbReference type="InterPro" id="IPR011993">
    <property type="entry name" value="PH-like_dom_sf"/>
</dbReference>
<dbReference type="InterPro" id="IPR036388">
    <property type="entry name" value="WH-like_DNA-bd_sf"/>
</dbReference>
<feature type="domain" description="RanBP2-type" evidence="12">
    <location>
        <begin position="118"/>
        <end position="148"/>
    </location>
</feature>
<dbReference type="GO" id="GO:0043328">
    <property type="term" value="P:protein transport to vacuole involved in ubiquitin-dependent protein catabolic process via the multivesicular body sorting pathway"/>
    <property type="evidence" value="ECO:0007669"/>
    <property type="project" value="UniProtKB-UniRule"/>
</dbReference>
<dbReference type="SUPFAM" id="SSF46785">
    <property type="entry name" value="Winged helix' DNA-binding domain"/>
    <property type="match status" value="2"/>
</dbReference>
<keyword evidence="5" id="KW-0479">Metal-binding</keyword>
<dbReference type="GO" id="GO:0008270">
    <property type="term" value="F:zinc ion binding"/>
    <property type="evidence" value="ECO:0007669"/>
    <property type="project" value="UniProtKB-KW"/>
</dbReference>
<evidence type="ECO:0000256" key="7">
    <source>
        <dbReference type="ARBA" id="ARBA00022833"/>
    </source>
</evidence>
<evidence type="ECO:0000256" key="3">
    <source>
        <dbReference type="ARBA" id="ARBA00022448"/>
    </source>
</evidence>
<dbReference type="FunFam" id="1.10.10.10:FF:000416">
    <property type="entry name" value="Vacuolar protein-sorting-associated protein 36"/>
    <property type="match status" value="1"/>
</dbReference>
<sequence length="494" mass="54292">MEQVELAPTLRPLLESNEKIISVQNKVGLYKGAERDEEHDNGTVYLTTHRIVYVDQARPHERSAALDLARVKRSSVHSGFIYSSGKVRLHIAPARDSGLRALDGSRRGSEPTQPATSQSRTEWQCPICDNMNVGALDKCSLCGVPYEEPTQKAELQLTCAVCTFHNHISMARCEMCEAELTRPVPPTPGERAVHDDSDDEDASELLKLSFRAGGSSSFHSALKDVLSDKAWLEPAEAASPAQPMFPGDRRPTVGGISTLVSAAHENERTRDDTLKTAFADLDGLAAKAKEIVSLAEKIATQLNSPAASKLRSKDDDAEQADAFRQYLLDLGIDSPVTRDTAGAMFHEELARELSDFLENYVAKHGGTVALVDAYCLYNRAREFSLVYPADFVMACRNFERLHLALRLREYPSGLLTIEDASSASDAAIIQRVAQYIRSFGPITSGELAAMEECSLPLAEEHLGLCERAGQVCRDETVEGVRFYQNLFMQNAVTV</sequence>
<comment type="similarity">
    <text evidence="1 10">Belongs to the VPS36 family.</text>
</comment>
<dbReference type="PANTHER" id="PTHR13128:SF12">
    <property type="entry name" value="VACUOLAR PROTEIN-SORTING-ASSOCIATED PROTEIN 36"/>
    <property type="match status" value="1"/>
</dbReference>
<keyword evidence="6 9" id="KW-0863">Zinc-finger</keyword>
<dbReference type="GO" id="GO:0031902">
    <property type="term" value="C:late endosome membrane"/>
    <property type="evidence" value="ECO:0007669"/>
    <property type="project" value="UniProtKB-UniRule"/>
</dbReference>
<dbReference type="AlphaFoldDB" id="A0A1Y1WE04"/>
<feature type="compositionally biased region" description="Polar residues" evidence="11">
    <location>
        <begin position="110"/>
        <end position="121"/>
    </location>
</feature>
<dbReference type="Gene3D" id="2.30.30.380">
    <property type="entry name" value="Zn-finger domain of Sec23/24"/>
    <property type="match status" value="1"/>
</dbReference>
<dbReference type="InterPro" id="IPR021648">
    <property type="entry name" value="GLUE_dom"/>
</dbReference>
<comment type="caution">
    <text evidence="14">The sequence shown here is derived from an EMBL/GenBank/DDBJ whole genome shotgun (WGS) entry which is preliminary data.</text>
</comment>
<reference evidence="14 15" key="1">
    <citation type="submission" date="2016-07" db="EMBL/GenBank/DDBJ databases">
        <title>Pervasive Adenine N6-methylation of Active Genes in Fungi.</title>
        <authorList>
            <consortium name="DOE Joint Genome Institute"/>
            <person name="Mondo S.J."/>
            <person name="Dannebaum R.O."/>
            <person name="Kuo R.C."/>
            <person name="Labutti K."/>
            <person name="Haridas S."/>
            <person name="Kuo A."/>
            <person name="Salamov A."/>
            <person name="Ahrendt S.R."/>
            <person name="Lipzen A."/>
            <person name="Sullivan W."/>
            <person name="Andreopoulos W.B."/>
            <person name="Clum A."/>
            <person name="Lindquist E."/>
            <person name="Daum C."/>
            <person name="Ramamoorthy G.K."/>
            <person name="Gryganskyi A."/>
            <person name="Culley D."/>
            <person name="Magnuson J.K."/>
            <person name="James T.Y."/>
            <person name="O'Malley M.A."/>
            <person name="Stajich J.E."/>
            <person name="Spatafora J.W."/>
            <person name="Visel A."/>
            <person name="Grigoriev I.V."/>
        </authorList>
    </citation>
    <scope>NUCLEOTIDE SEQUENCE [LARGE SCALE GENOMIC DNA]</scope>
    <source>
        <strain evidence="14 15">ATCC 12442</strain>
    </source>
</reference>